<dbReference type="InterPro" id="IPR011011">
    <property type="entry name" value="Znf_FYVE_PHD"/>
</dbReference>
<gene>
    <name evidence="6" type="ORF">ACAOBT_LOCUS16364</name>
</gene>
<dbReference type="EMBL" id="CAKOFQ010006966">
    <property type="protein sequence ID" value="CAH1984865.1"/>
    <property type="molecule type" value="Genomic_DNA"/>
</dbReference>
<proteinExistence type="predicted"/>
<keyword evidence="2" id="KW-0863">Zinc-finger</keyword>
<dbReference type="AlphaFoldDB" id="A0A9P0L1Y7"/>
<dbReference type="CDD" id="cd15517">
    <property type="entry name" value="PHD_TCF19_like"/>
    <property type="match status" value="1"/>
</dbReference>
<protein>
    <recommendedName>
        <fullName evidence="5">PHD-type domain-containing protein</fullName>
    </recommendedName>
</protein>
<dbReference type="SUPFAM" id="SSF57903">
    <property type="entry name" value="FYVE/PHD zinc finger"/>
    <property type="match status" value="1"/>
</dbReference>
<evidence type="ECO:0000256" key="4">
    <source>
        <dbReference type="SAM" id="MobiDB-lite"/>
    </source>
</evidence>
<name>A0A9P0L1Y7_ACAOB</name>
<feature type="compositionally biased region" description="Basic residues" evidence="4">
    <location>
        <begin position="57"/>
        <end position="77"/>
    </location>
</feature>
<evidence type="ECO:0000256" key="1">
    <source>
        <dbReference type="ARBA" id="ARBA00022723"/>
    </source>
</evidence>
<dbReference type="Gene3D" id="3.30.40.10">
    <property type="entry name" value="Zinc/RING finger domain, C3HC4 (zinc finger)"/>
    <property type="match status" value="1"/>
</dbReference>
<keyword evidence="7" id="KW-1185">Reference proteome</keyword>
<dbReference type="Proteomes" id="UP001152888">
    <property type="component" value="Unassembled WGS sequence"/>
</dbReference>
<dbReference type="GO" id="GO:0008270">
    <property type="term" value="F:zinc ion binding"/>
    <property type="evidence" value="ECO:0007669"/>
    <property type="project" value="UniProtKB-KW"/>
</dbReference>
<dbReference type="Pfam" id="PF00628">
    <property type="entry name" value="PHD"/>
    <property type="match status" value="1"/>
</dbReference>
<evidence type="ECO:0000256" key="3">
    <source>
        <dbReference type="ARBA" id="ARBA00022833"/>
    </source>
</evidence>
<dbReference type="InterPro" id="IPR019787">
    <property type="entry name" value="Znf_PHD-finger"/>
</dbReference>
<dbReference type="InterPro" id="IPR013083">
    <property type="entry name" value="Znf_RING/FYVE/PHD"/>
</dbReference>
<accession>A0A9P0L1Y7</accession>
<evidence type="ECO:0000313" key="6">
    <source>
        <dbReference type="EMBL" id="CAH1984865.1"/>
    </source>
</evidence>
<dbReference type="OrthoDB" id="6780991at2759"/>
<feature type="compositionally biased region" description="Basic and acidic residues" evidence="4">
    <location>
        <begin position="38"/>
        <end position="55"/>
    </location>
</feature>
<evidence type="ECO:0000313" key="7">
    <source>
        <dbReference type="Proteomes" id="UP001152888"/>
    </source>
</evidence>
<evidence type="ECO:0000259" key="5">
    <source>
        <dbReference type="Pfam" id="PF00628"/>
    </source>
</evidence>
<feature type="region of interest" description="Disordered" evidence="4">
    <location>
        <begin position="38"/>
        <end position="89"/>
    </location>
</feature>
<sequence>MPVSAGRFRCTFTNEQMENLRQYVEDDALEIKEAEKKIKEEKKKESQRRKAENARKNANKPKKMATQKKKQQKHVRQIKFDNDSVSSDSSISIDYMESDDDIDYVGDTEEVCLICSESGKDELWYACSSCSKWVHAACTGLTASEANRFFSSYPPNIVILPAYESKMTNLTSNF</sequence>
<keyword evidence="1" id="KW-0479">Metal-binding</keyword>
<evidence type="ECO:0000256" key="2">
    <source>
        <dbReference type="ARBA" id="ARBA00022771"/>
    </source>
</evidence>
<reference evidence="6" key="1">
    <citation type="submission" date="2022-03" db="EMBL/GenBank/DDBJ databases">
        <authorList>
            <person name="Sayadi A."/>
        </authorList>
    </citation>
    <scope>NUCLEOTIDE SEQUENCE</scope>
</reference>
<organism evidence="6 7">
    <name type="scientific">Acanthoscelides obtectus</name>
    <name type="common">Bean weevil</name>
    <name type="synonym">Bruchus obtectus</name>
    <dbReference type="NCBI Taxonomy" id="200917"/>
    <lineage>
        <taxon>Eukaryota</taxon>
        <taxon>Metazoa</taxon>
        <taxon>Ecdysozoa</taxon>
        <taxon>Arthropoda</taxon>
        <taxon>Hexapoda</taxon>
        <taxon>Insecta</taxon>
        <taxon>Pterygota</taxon>
        <taxon>Neoptera</taxon>
        <taxon>Endopterygota</taxon>
        <taxon>Coleoptera</taxon>
        <taxon>Polyphaga</taxon>
        <taxon>Cucujiformia</taxon>
        <taxon>Chrysomeloidea</taxon>
        <taxon>Chrysomelidae</taxon>
        <taxon>Bruchinae</taxon>
        <taxon>Bruchini</taxon>
        <taxon>Acanthoscelides</taxon>
    </lineage>
</organism>
<keyword evidence="3" id="KW-0862">Zinc</keyword>
<feature type="domain" description="PHD-type" evidence="5">
    <location>
        <begin position="112"/>
        <end position="147"/>
    </location>
</feature>
<comment type="caution">
    <text evidence="6">The sequence shown here is derived from an EMBL/GenBank/DDBJ whole genome shotgun (WGS) entry which is preliminary data.</text>
</comment>